<dbReference type="EMBL" id="LXQA010393534">
    <property type="protein sequence ID" value="MCI48933.1"/>
    <property type="molecule type" value="Genomic_DNA"/>
</dbReference>
<keyword evidence="3" id="KW-1185">Reference proteome</keyword>
<feature type="domain" description="Toc75-like second POTRA" evidence="1">
    <location>
        <begin position="1"/>
        <end position="47"/>
    </location>
</feature>
<proteinExistence type="predicted"/>
<evidence type="ECO:0000313" key="2">
    <source>
        <dbReference type="EMBL" id="MCI48933.1"/>
    </source>
</evidence>
<protein>
    <submittedName>
        <fullName evidence="2">Protein TOC75-chloroplastic-like</fullName>
    </submittedName>
</protein>
<reference evidence="2 3" key="1">
    <citation type="journal article" date="2018" name="Front. Plant Sci.">
        <title>Red Clover (Trifolium pratense) and Zigzag Clover (T. medium) - A Picture of Genomic Similarities and Differences.</title>
        <authorList>
            <person name="Dluhosova J."/>
            <person name="Istvanek J."/>
            <person name="Nedelnik J."/>
            <person name="Repkova J."/>
        </authorList>
    </citation>
    <scope>NUCLEOTIDE SEQUENCE [LARGE SCALE GENOMIC DNA]</scope>
    <source>
        <strain evidence="3">cv. 10/8</strain>
        <tissue evidence="2">Leaf</tissue>
    </source>
</reference>
<evidence type="ECO:0000259" key="1">
    <source>
        <dbReference type="Pfam" id="PF25280"/>
    </source>
</evidence>
<evidence type="ECO:0000313" key="3">
    <source>
        <dbReference type="Proteomes" id="UP000265520"/>
    </source>
</evidence>
<comment type="caution">
    <text evidence="2">The sequence shown here is derived from an EMBL/GenBank/DDBJ whole genome shotgun (WGS) entry which is preliminary data.</text>
</comment>
<dbReference type="Pfam" id="PF25280">
    <property type="entry name" value="POTRA2_Toc75"/>
    <property type="match status" value="1"/>
</dbReference>
<dbReference type="AlphaFoldDB" id="A0A392SJ84"/>
<dbReference type="Proteomes" id="UP000265520">
    <property type="component" value="Unassembled WGS sequence"/>
</dbReference>
<accession>A0A392SJ84</accession>
<feature type="non-terminal residue" evidence="2">
    <location>
        <position position="47"/>
    </location>
</feature>
<organism evidence="2 3">
    <name type="scientific">Trifolium medium</name>
    <dbReference type="NCBI Taxonomy" id="97028"/>
    <lineage>
        <taxon>Eukaryota</taxon>
        <taxon>Viridiplantae</taxon>
        <taxon>Streptophyta</taxon>
        <taxon>Embryophyta</taxon>
        <taxon>Tracheophyta</taxon>
        <taxon>Spermatophyta</taxon>
        <taxon>Magnoliopsida</taxon>
        <taxon>eudicotyledons</taxon>
        <taxon>Gunneridae</taxon>
        <taxon>Pentapetalae</taxon>
        <taxon>rosids</taxon>
        <taxon>fabids</taxon>
        <taxon>Fabales</taxon>
        <taxon>Fabaceae</taxon>
        <taxon>Papilionoideae</taxon>
        <taxon>50 kb inversion clade</taxon>
        <taxon>NPAAA clade</taxon>
        <taxon>Hologalegina</taxon>
        <taxon>IRL clade</taxon>
        <taxon>Trifolieae</taxon>
        <taxon>Trifolium</taxon>
    </lineage>
</organism>
<name>A0A392SJ84_9FABA</name>
<dbReference type="InterPro" id="IPR057355">
    <property type="entry name" value="POTRA2_Toc75"/>
</dbReference>
<sequence length="47" mass="5695">MEKARPCILPKTVHMEVMDMLRKEKTLSARLLLKIRDRVQKWYHDEG</sequence>